<dbReference type="Proteomes" id="UP000887116">
    <property type="component" value="Unassembled WGS sequence"/>
</dbReference>
<name>A0A8X6G900_TRICU</name>
<evidence type="ECO:0000313" key="1">
    <source>
        <dbReference type="EMBL" id="GFQ98592.1"/>
    </source>
</evidence>
<dbReference type="AlphaFoldDB" id="A0A8X6G900"/>
<evidence type="ECO:0000313" key="2">
    <source>
        <dbReference type="Proteomes" id="UP000887116"/>
    </source>
</evidence>
<protein>
    <submittedName>
        <fullName evidence="1">Uncharacterized protein</fullName>
    </submittedName>
</protein>
<reference evidence="1" key="1">
    <citation type="submission" date="2020-07" db="EMBL/GenBank/DDBJ databases">
        <title>Multicomponent nature underlies the extraordinary mechanical properties of spider dragline silk.</title>
        <authorList>
            <person name="Kono N."/>
            <person name="Nakamura H."/>
            <person name="Mori M."/>
            <person name="Yoshida Y."/>
            <person name="Ohtoshi R."/>
            <person name="Malay A.D."/>
            <person name="Moran D.A.P."/>
            <person name="Tomita M."/>
            <person name="Numata K."/>
            <person name="Arakawa K."/>
        </authorList>
    </citation>
    <scope>NUCLEOTIDE SEQUENCE</scope>
</reference>
<keyword evidence="2" id="KW-1185">Reference proteome</keyword>
<comment type="caution">
    <text evidence="1">The sequence shown here is derived from an EMBL/GenBank/DDBJ whole genome shotgun (WGS) entry which is preliminary data.</text>
</comment>
<proteinExistence type="predicted"/>
<accession>A0A8X6G900</accession>
<dbReference type="EMBL" id="BMAO01024902">
    <property type="protein sequence ID" value="GFQ98592.1"/>
    <property type="molecule type" value="Genomic_DNA"/>
</dbReference>
<organism evidence="1 2">
    <name type="scientific">Trichonephila clavata</name>
    <name type="common">Joro spider</name>
    <name type="synonym">Nephila clavata</name>
    <dbReference type="NCBI Taxonomy" id="2740835"/>
    <lineage>
        <taxon>Eukaryota</taxon>
        <taxon>Metazoa</taxon>
        <taxon>Ecdysozoa</taxon>
        <taxon>Arthropoda</taxon>
        <taxon>Chelicerata</taxon>
        <taxon>Arachnida</taxon>
        <taxon>Araneae</taxon>
        <taxon>Araneomorphae</taxon>
        <taxon>Entelegynae</taxon>
        <taxon>Araneoidea</taxon>
        <taxon>Nephilidae</taxon>
        <taxon>Trichonephila</taxon>
    </lineage>
</organism>
<sequence length="66" mass="7552">MEMRGNINEELDCASAVAGEIGTVHSKCSKYKNFSIKKENNIELPTQIYQMKKLEEIEFIICCSHI</sequence>
<gene>
    <name evidence="1" type="ORF">TNCT_415431</name>
</gene>